<dbReference type="AlphaFoldDB" id="A0A2K3NZV1"/>
<organism evidence="1 2">
    <name type="scientific">Trifolium pratense</name>
    <name type="common">Red clover</name>
    <dbReference type="NCBI Taxonomy" id="57577"/>
    <lineage>
        <taxon>Eukaryota</taxon>
        <taxon>Viridiplantae</taxon>
        <taxon>Streptophyta</taxon>
        <taxon>Embryophyta</taxon>
        <taxon>Tracheophyta</taxon>
        <taxon>Spermatophyta</taxon>
        <taxon>Magnoliopsida</taxon>
        <taxon>eudicotyledons</taxon>
        <taxon>Gunneridae</taxon>
        <taxon>Pentapetalae</taxon>
        <taxon>rosids</taxon>
        <taxon>fabids</taxon>
        <taxon>Fabales</taxon>
        <taxon>Fabaceae</taxon>
        <taxon>Papilionoideae</taxon>
        <taxon>50 kb inversion clade</taxon>
        <taxon>NPAAA clade</taxon>
        <taxon>Hologalegina</taxon>
        <taxon>IRL clade</taxon>
        <taxon>Trifolieae</taxon>
        <taxon>Trifolium</taxon>
    </lineage>
</organism>
<accession>A0A2K3NZV1</accession>
<name>A0A2K3NZV1_TRIPR</name>
<dbReference type="EMBL" id="ASHM01002567">
    <property type="protein sequence ID" value="PNY08523.1"/>
    <property type="molecule type" value="Genomic_DNA"/>
</dbReference>
<gene>
    <name evidence="1" type="ORF">L195_g005050</name>
</gene>
<evidence type="ECO:0000313" key="1">
    <source>
        <dbReference type="EMBL" id="PNY08523.1"/>
    </source>
</evidence>
<protein>
    <submittedName>
        <fullName evidence="1">Uncharacterized protein</fullName>
    </submittedName>
</protein>
<reference evidence="1 2" key="2">
    <citation type="journal article" date="2017" name="Front. Plant Sci.">
        <title>Gene Classification and Mining of Molecular Markers Useful in Red Clover (Trifolium pratense) Breeding.</title>
        <authorList>
            <person name="Istvanek J."/>
            <person name="Dluhosova J."/>
            <person name="Dluhos P."/>
            <person name="Patkova L."/>
            <person name="Nedelnik J."/>
            <person name="Repkova J."/>
        </authorList>
    </citation>
    <scope>NUCLEOTIDE SEQUENCE [LARGE SCALE GENOMIC DNA]</scope>
    <source>
        <strain evidence="2">cv. Tatra</strain>
        <tissue evidence="1">Young leaves</tissue>
    </source>
</reference>
<sequence length="76" mass="8427">MFNEFVRVCSLRTFDTIIKTYSPIAVDTILRRLISNVAMKGVGKYVAKYLNDFQFGVGISGGAEAILHSANRLLSQ</sequence>
<comment type="caution">
    <text evidence="1">The sequence shown here is derived from an EMBL/GenBank/DDBJ whole genome shotgun (WGS) entry which is preliminary data.</text>
</comment>
<evidence type="ECO:0000313" key="2">
    <source>
        <dbReference type="Proteomes" id="UP000236291"/>
    </source>
</evidence>
<proteinExistence type="predicted"/>
<reference evidence="1 2" key="1">
    <citation type="journal article" date="2014" name="Am. J. Bot.">
        <title>Genome assembly and annotation for red clover (Trifolium pratense; Fabaceae).</title>
        <authorList>
            <person name="Istvanek J."/>
            <person name="Jaros M."/>
            <person name="Krenek A."/>
            <person name="Repkova J."/>
        </authorList>
    </citation>
    <scope>NUCLEOTIDE SEQUENCE [LARGE SCALE GENOMIC DNA]</scope>
    <source>
        <strain evidence="2">cv. Tatra</strain>
        <tissue evidence="1">Young leaves</tissue>
    </source>
</reference>
<dbReference type="Proteomes" id="UP000236291">
    <property type="component" value="Unassembled WGS sequence"/>
</dbReference>